<protein>
    <submittedName>
        <fullName evidence="2">Uncharacterized protein</fullName>
    </submittedName>
</protein>
<reference evidence="2" key="1">
    <citation type="journal article" date="2020" name="mSystems">
        <title>Genome- and Community-Level Interaction Insights into Carbon Utilization and Element Cycling Functions of Hydrothermarchaeota in Hydrothermal Sediment.</title>
        <authorList>
            <person name="Zhou Z."/>
            <person name="Liu Y."/>
            <person name="Xu W."/>
            <person name="Pan J."/>
            <person name="Luo Z.H."/>
            <person name="Li M."/>
        </authorList>
    </citation>
    <scope>NUCLEOTIDE SEQUENCE [LARGE SCALE GENOMIC DNA]</scope>
    <source>
        <strain evidence="2">HyVt-577</strain>
    </source>
</reference>
<dbReference type="Proteomes" id="UP000885779">
    <property type="component" value="Unassembled WGS sequence"/>
</dbReference>
<evidence type="ECO:0000313" key="2">
    <source>
        <dbReference type="EMBL" id="HGY55420.1"/>
    </source>
</evidence>
<keyword evidence="1" id="KW-1133">Transmembrane helix</keyword>
<organism evidence="2">
    <name type="scientific">Caldithrix abyssi</name>
    <dbReference type="NCBI Taxonomy" id="187145"/>
    <lineage>
        <taxon>Bacteria</taxon>
        <taxon>Pseudomonadati</taxon>
        <taxon>Calditrichota</taxon>
        <taxon>Calditrichia</taxon>
        <taxon>Calditrichales</taxon>
        <taxon>Calditrichaceae</taxon>
        <taxon>Caldithrix</taxon>
    </lineage>
</organism>
<keyword evidence="1" id="KW-0812">Transmembrane</keyword>
<proteinExistence type="predicted"/>
<sequence>MKHLFEALWLIAGFVIMALVYYGIKSRVKSRRRKRLEEKRRYQQEVAKTKWRRAQISAAYQRLCRDEISWFEVRQSGQPQGRIQISRAPGKPVVLIEVPPFKLSEQDRKSLAELGAFSFRALPDTFQMEFKADAFGFDRLVERLMQVLCGKDVPLTLEIKE</sequence>
<evidence type="ECO:0000256" key="1">
    <source>
        <dbReference type="SAM" id="Phobius"/>
    </source>
</evidence>
<gene>
    <name evidence="2" type="ORF">ENK44_06960</name>
</gene>
<dbReference type="EMBL" id="DRQG01000065">
    <property type="protein sequence ID" value="HGY55420.1"/>
    <property type="molecule type" value="Genomic_DNA"/>
</dbReference>
<comment type="caution">
    <text evidence="2">The sequence shown here is derived from an EMBL/GenBank/DDBJ whole genome shotgun (WGS) entry which is preliminary data.</text>
</comment>
<feature type="transmembrane region" description="Helical" evidence="1">
    <location>
        <begin position="6"/>
        <end position="24"/>
    </location>
</feature>
<name>A0A7V4TZU6_CALAY</name>
<keyword evidence="1" id="KW-0472">Membrane</keyword>
<dbReference type="AlphaFoldDB" id="A0A7V4TZU6"/>
<accession>A0A7V4TZU6</accession>